<feature type="transmembrane region" description="Helical" evidence="1">
    <location>
        <begin position="37"/>
        <end position="70"/>
    </location>
</feature>
<comment type="caution">
    <text evidence="2">The sequence shown here is derived from an EMBL/GenBank/DDBJ whole genome shotgun (WGS) entry which is preliminary data.</text>
</comment>
<keyword evidence="1" id="KW-0812">Transmembrane</keyword>
<organism evidence="2 4">
    <name type="scientific">Didymodactylos carnosus</name>
    <dbReference type="NCBI Taxonomy" id="1234261"/>
    <lineage>
        <taxon>Eukaryota</taxon>
        <taxon>Metazoa</taxon>
        <taxon>Spiralia</taxon>
        <taxon>Gnathifera</taxon>
        <taxon>Rotifera</taxon>
        <taxon>Eurotatoria</taxon>
        <taxon>Bdelloidea</taxon>
        <taxon>Philodinida</taxon>
        <taxon>Philodinidae</taxon>
        <taxon>Didymodactylos</taxon>
    </lineage>
</organism>
<protein>
    <submittedName>
        <fullName evidence="2">Uncharacterized protein</fullName>
    </submittedName>
</protein>
<evidence type="ECO:0000313" key="4">
    <source>
        <dbReference type="Proteomes" id="UP000677228"/>
    </source>
</evidence>
<keyword evidence="1" id="KW-0472">Membrane</keyword>
<gene>
    <name evidence="2" type="ORF">OVA965_LOCUS1826</name>
    <name evidence="3" type="ORF">TMI583_LOCUS1826</name>
</gene>
<reference evidence="2" key="1">
    <citation type="submission" date="2021-02" db="EMBL/GenBank/DDBJ databases">
        <authorList>
            <person name="Nowell W R."/>
        </authorList>
    </citation>
    <scope>NUCLEOTIDE SEQUENCE</scope>
</reference>
<accession>A0A8S2CM96</accession>
<evidence type="ECO:0000313" key="3">
    <source>
        <dbReference type="EMBL" id="CAF3526004.1"/>
    </source>
</evidence>
<dbReference type="EMBL" id="CAJNOK010000359">
    <property type="protein sequence ID" value="CAF0747702.1"/>
    <property type="molecule type" value="Genomic_DNA"/>
</dbReference>
<proteinExistence type="predicted"/>
<dbReference type="AlphaFoldDB" id="A0A8S2CM96"/>
<dbReference type="Proteomes" id="UP000677228">
    <property type="component" value="Unassembled WGS sequence"/>
</dbReference>
<evidence type="ECO:0000256" key="1">
    <source>
        <dbReference type="SAM" id="Phobius"/>
    </source>
</evidence>
<sequence length="180" mass="19227">MRANTRKQNYATKRVAIANFVVSILLIIAGAQATNPLAIVSGALGLFGFFASTLAISGITVGALAGVGVFDGGSNNVLTDQQLLDRLVVPVQVRTSSKQLTNFRSALFDSKISNIDLELVKLLSLDFANLNFKEAEIKINLENLPLLFDSTAQQALITTSPNEFNAALLNLITAAYGLEK</sequence>
<dbReference type="EMBL" id="CAJOBA010000359">
    <property type="protein sequence ID" value="CAF3526004.1"/>
    <property type="molecule type" value="Genomic_DNA"/>
</dbReference>
<keyword evidence="1" id="KW-1133">Transmembrane helix</keyword>
<evidence type="ECO:0000313" key="2">
    <source>
        <dbReference type="EMBL" id="CAF0747702.1"/>
    </source>
</evidence>
<name>A0A8S2CM96_9BILA</name>
<dbReference type="Proteomes" id="UP000682733">
    <property type="component" value="Unassembled WGS sequence"/>
</dbReference>